<evidence type="ECO:0000256" key="2">
    <source>
        <dbReference type="ARBA" id="ARBA00022692"/>
    </source>
</evidence>
<organism evidence="6 7">
    <name type="scientific">Varibaculum cambriense</name>
    <dbReference type="NCBI Taxonomy" id="184870"/>
    <lineage>
        <taxon>Bacteria</taxon>
        <taxon>Bacillati</taxon>
        <taxon>Actinomycetota</taxon>
        <taxon>Actinomycetes</taxon>
        <taxon>Actinomycetales</taxon>
        <taxon>Actinomycetaceae</taxon>
        <taxon>Varibaculum</taxon>
    </lineage>
</organism>
<dbReference type="RefSeq" id="WP_082713959.1">
    <property type="nucleotide sequence ID" value="NZ_KQ960678.1"/>
</dbReference>
<dbReference type="InterPro" id="IPR017500">
    <property type="entry name" value="Phage_infect_YhgE_N"/>
</dbReference>
<dbReference type="EMBL" id="LSDN01000005">
    <property type="protein sequence ID" value="KXB81872.1"/>
    <property type="molecule type" value="Genomic_DNA"/>
</dbReference>
<evidence type="ECO:0000313" key="7">
    <source>
        <dbReference type="Proteomes" id="UP000070572"/>
    </source>
</evidence>
<evidence type="ECO:0000256" key="3">
    <source>
        <dbReference type="ARBA" id="ARBA00022989"/>
    </source>
</evidence>
<name>A0AB34X1J8_9ACTO</name>
<feature type="transmembrane region" description="Helical" evidence="5">
    <location>
        <begin position="645"/>
        <end position="666"/>
    </location>
</feature>
<dbReference type="NCBIfam" id="TIGR03062">
    <property type="entry name" value="pip_yhgE_Cterm"/>
    <property type="match status" value="1"/>
</dbReference>
<comment type="subcellular location">
    <subcellularLocation>
        <location evidence="1">Membrane</location>
        <topology evidence="1">Multi-pass membrane protein</topology>
    </subcellularLocation>
</comment>
<dbReference type="InterPro" id="IPR023908">
    <property type="entry name" value="xxxLxxG_rpt"/>
</dbReference>
<keyword evidence="4 5" id="KW-0472">Membrane</keyword>
<dbReference type="PANTHER" id="PTHR43077:SF5">
    <property type="entry name" value="PHAGE INFECTION PROTEIN"/>
    <property type="match status" value="1"/>
</dbReference>
<comment type="caution">
    <text evidence="6">The sequence shown here is derived from an EMBL/GenBank/DDBJ whole genome shotgun (WGS) entry which is preliminary data.</text>
</comment>
<sequence>MSESKTFGGTMEKKYRWNTLSNLVVILGILVIPLMYSGLFTWAYEDPMQRVNLLKAAVVNLDQPAIAISANGEKTINLGASLEKELYKDDAPGFDWTKASLPQAKSGLKDGTYKALLLIPNNLSSTYSKLADPENEVPARKAQLELRTDDAVNYLQGTMATSAALALQAALSNEGAAGYIDQLLLSTGPLKDGFLDAASGAGKLADGGDQLGSGADTLVVGLGELADGSVKIRDGSLKLRDGITAYTGGVSSLSSGLGQLNGNMPKLTAGAKQVDGGIDQIHQQIAAMQPEVSKLAKDGNQLIDLLAPLANSGVDTAKIAQFLTQFKGAVDQCAQVPPAVLPTFPQCVALAKMASEQGLTLQQLSTKIAQAQGMLQMVGTLSQLDPQQMKAKLNAADKGVKELSRQTALTPPAQAGKQKPTLKDGTYALANGLDQAQRGVQKLSAGASTLDKNSAQLRTGANALSGGLDSLSQGASKASNGGKQLSSGIGKLTAGASSLEDGLRDGAKQVPAVEKGQAQKVAQAASGVADVESIRQNPVHDNGAGFAPFFMALCLWIGGIAIFLIFPALDLRRRPEESFWSCGFRSMAIGSLFGALQAVTVVTGLQLFLKLDAENFGALLLIAVLASIGFVAVNQACVAALGYRGRALSVILLCLQITSTGATFPVETAPKFFQFLSPLLPMTHVAHTIRAAIAGGDLLFGKALLVLAIWTLLAWVATIISTARRKGQRPMPYDPALSFKKVPLVSSPLGGNSANNVEDFDRTTHIAKENLPS</sequence>
<dbReference type="NCBIfam" id="TIGR03057">
    <property type="entry name" value="xxxLxxG_by_4"/>
    <property type="match status" value="1"/>
</dbReference>
<accession>A0AB34X1J8</accession>
<keyword evidence="2 5" id="KW-0812">Transmembrane</keyword>
<dbReference type="GO" id="GO:0016020">
    <property type="term" value="C:membrane"/>
    <property type="evidence" value="ECO:0007669"/>
    <property type="project" value="UniProtKB-SubCell"/>
</dbReference>
<gene>
    <name evidence="6" type="ORF">HMPREF1862_00302</name>
</gene>
<dbReference type="PANTHER" id="PTHR43077">
    <property type="entry name" value="TRANSPORT PERMEASE YVFS-RELATED"/>
    <property type="match status" value="1"/>
</dbReference>
<protein>
    <submittedName>
        <fullName evidence="6">YhgE/Pip domain protein</fullName>
    </submittedName>
</protein>
<dbReference type="InterPro" id="IPR051328">
    <property type="entry name" value="T7SS_ABC-Transporter"/>
</dbReference>
<feature type="transmembrane region" description="Helical" evidence="5">
    <location>
        <begin position="545"/>
        <end position="566"/>
    </location>
</feature>
<feature type="transmembrane region" description="Helical" evidence="5">
    <location>
        <begin position="20"/>
        <end position="44"/>
    </location>
</feature>
<dbReference type="InterPro" id="IPR017501">
    <property type="entry name" value="Phage_infect_YhgE_C"/>
</dbReference>
<feature type="transmembrane region" description="Helical" evidence="5">
    <location>
        <begin position="703"/>
        <end position="723"/>
    </location>
</feature>
<dbReference type="AlphaFoldDB" id="A0AB34X1J8"/>
<feature type="transmembrane region" description="Helical" evidence="5">
    <location>
        <begin position="587"/>
        <end position="609"/>
    </location>
</feature>
<proteinExistence type="predicted"/>
<dbReference type="Proteomes" id="UP000070572">
    <property type="component" value="Unassembled WGS sequence"/>
</dbReference>
<evidence type="ECO:0000313" key="6">
    <source>
        <dbReference type="EMBL" id="KXB81872.1"/>
    </source>
</evidence>
<dbReference type="NCBIfam" id="TIGR03061">
    <property type="entry name" value="pip_yhgE_Nterm"/>
    <property type="match status" value="1"/>
</dbReference>
<keyword evidence="3 5" id="KW-1133">Transmembrane helix</keyword>
<feature type="transmembrane region" description="Helical" evidence="5">
    <location>
        <begin position="615"/>
        <end position="633"/>
    </location>
</feature>
<evidence type="ECO:0000256" key="5">
    <source>
        <dbReference type="SAM" id="Phobius"/>
    </source>
</evidence>
<reference evidence="6 7" key="1">
    <citation type="submission" date="2016-01" db="EMBL/GenBank/DDBJ databases">
        <authorList>
            <person name="Mitreva M."/>
            <person name="Pepin K.H."/>
            <person name="Mihindukulasuriya K.A."/>
            <person name="Fulton R."/>
            <person name="Fronick C."/>
            <person name="O'Laughlin M."/>
            <person name="Miner T."/>
            <person name="Herter B."/>
            <person name="Rosa B.A."/>
            <person name="Cordes M."/>
            <person name="Tomlinson C."/>
            <person name="Wollam A."/>
            <person name="Palsikar V.B."/>
            <person name="Mardis E.R."/>
            <person name="Wilson R.K."/>
        </authorList>
    </citation>
    <scope>NUCLEOTIDE SEQUENCE [LARGE SCALE GENOMIC DNA]</scope>
    <source>
        <strain evidence="6 7">DNF00696</strain>
    </source>
</reference>
<evidence type="ECO:0000256" key="4">
    <source>
        <dbReference type="ARBA" id="ARBA00023136"/>
    </source>
</evidence>
<evidence type="ECO:0000256" key="1">
    <source>
        <dbReference type="ARBA" id="ARBA00004141"/>
    </source>
</evidence>